<evidence type="ECO:0000313" key="2">
    <source>
        <dbReference type="Proteomes" id="UP000006643"/>
    </source>
</evidence>
<keyword evidence="2" id="KW-1185">Reference proteome</keyword>
<dbReference type="HOGENOM" id="CLU_932111_0_0_1"/>
<proteinExistence type="predicted"/>
<dbReference type="InParanoid" id="D0NJU2"/>
<gene>
    <name evidence="1" type="ORF">PITG_12907</name>
</gene>
<sequence length="299" mass="33933">MNGISDESENGGAAIGLATDRERIGMADGKEGKITTISRERRDDTAMTGESGMALTLTGKHHPSELTKHHPLPRRGDQHRHRATLIINLAVRICCFPTVRDYSREHKPDSDLYLELWSNDQKRLICEDEEVPFRCVEEIEEPAHTAAKRRKVETKAHSWRVYKNVAAEQQFSRAQTVDEAINMVLYAVEKFVVLMAKVDASRAVYLAQAEVLVQLVQSWELDAPQHRKWGRVLVAVVSDAPREERRLSHECGAVGHLPANCSDREHNFMLTVNESTIKQVLHYEDLAPRRDAARHHVVN</sequence>
<dbReference type="EMBL" id="DS028142">
    <property type="protein sequence ID" value="EEY59779.1"/>
    <property type="molecule type" value="Genomic_DNA"/>
</dbReference>
<dbReference type="VEuPathDB" id="FungiDB:PITG_12907"/>
<reference evidence="2" key="1">
    <citation type="journal article" date="2009" name="Nature">
        <title>Genome sequence and analysis of the Irish potato famine pathogen Phytophthora infestans.</title>
        <authorList>
            <consortium name="The Broad Institute Genome Sequencing Platform"/>
            <person name="Haas B.J."/>
            <person name="Kamoun S."/>
            <person name="Zody M.C."/>
            <person name="Jiang R.H."/>
            <person name="Handsaker R.E."/>
            <person name="Cano L.M."/>
            <person name="Grabherr M."/>
            <person name="Kodira C.D."/>
            <person name="Raffaele S."/>
            <person name="Torto-Alalibo T."/>
            <person name="Bozkurt T.O."/>
            <person name="Ah-Fong A.M."/>
            <person name="Alvarado L."/>
            <person name="Anderson V.L."/>
            <person name="Armstrong M.R."/>
            <person name="Avrova A."/>
            <person name="Baxter L."/>
            <person name="Beynon J."/>
            <person name="Boevink P.C."/>
            <person name="Bollmann S.R."/>
            <person name="Bos J.I."/>
            <person name="Bulone V."/>
            <person name="Cai G."/>
            <person name="Cakir C."/>
            <person name="Carrington J.C."/>
            <person name="Chawner M."/>
            <person name="Conti L."/>
            <person name="Costanzo S."/>
            <person name="Ewan R."/>
            <person name="Fahlgren N."/>
            <person name="Fischbach M.A."/>
            <person name="Fugelstad J."/>
            <person name="Gilroy E.M."/>
            <person name="Gnerre S."/>
            <person name="Green P.J."/>
            <person name="Grenville-Briggs L.J."/>
            <person name="Griffith J."/>
            <person name="Grunwald N.J."/>
            <person name="Horn K."/>
            <person name="Horner N.R."/>
            <person name="Hu C.H."/>
            <person name="Huitema E."/>
            <person name="Jeong D.H."/>
            <person name="Jones A.M."/>
            <person name="Jones J.D."/>
            <person name="Jones R.W."/>
            <person name="Karlsson E.K."/>
            <person name="Kunjeti S.G."/>
            <person name="Lamour K."/>
            <person name="Liu Z."/>
            <person name="Ma L."/>
            <person name="Maclean D."/>
            <person name="Chibucos M.C."/>
            <person name="McDonald H."/>
            <person name="McWalters J."/>
            <person name="Meijer H.J."/>
            <person name="Morgan W."/>
            <person name="Morris P.F."/>
            <person name="Munro C.A."/>
            <person name="O'Neill K."/>
            <person name="Ospina-Giraldo M."/>
            <person name="Pinzon A."/>
            <person name="Pritchard L."/>
            <person name="Ramsahoye B."/>
            <person name="Ren Q."/>
            <person name="Restrepo S."/>
            <person name="Roy S."/>
            <person name="Sadanandom A."/>
            <person name="Savidor A."/>
            <person name="Schornack S."/>
            <person name="Schwartz D.C."/>
            <person name="Schumann U.D."/>
            <person name="Schwessinger B."/>
            <person name="Seyer L."/>
            <person name="Sharpe T."/>
            <person name="Silvar C."/>
            <person name="Song J."/>
            <person name="Studholme D.J."/>
            <person name="Sykes S."/>
            <person name="Thines M."/>
            <person name="van de Vondervoort P.J."/>
            <person name="Phuntumart V."/>
            <person name="Wawra S."/>
            <person name="Weide R."/>
            <person name="Win J."/>
            <person name="Young C."/>
            <person name="Zhou S."/>
            <person name="Fry W."/>
            <person name="Meyers B.C."/>
            <person name="van West P."/>
            <person name="Ristaino J."/>
            <person name="Govers F."/>
            <person name="Birch P.R."/>
            <person name="Whisson S.C."/>
            <person name="Judelson H.S."/>
            <person name="Nusbaum C."/>
        </authorList>
    </citation>
    <scope>NUCLEOTIDE SEQUENCE [LARGE SCALE GENOMIC DNA]</scope>
    <source>
        <strain evidence="2">T30-4</strain>
    </source>
</reference>
<dbReference type="Proteomes" id="UP000006643">
    <property type="component" value="Unassembled WGS sequence"/>
</dbReference>
<dbReference type="KEGG" id="pif:PITG_12907"/>
<protein>
    <submittedName>
        <fullName evidence="1">Uncharacterized protein</fullName>
    </submittedName>
</protein>
<evidence type="ECO:0000313" key="1">
    <source>
        <dbReference type="EMBL" id="EEY59779.1"/>
    </source>
</evidence>
<organism evidence="1 2">
    <name type="scientific">Phytophthora infestans (strain T30-4)</name>
    <name type="common">Potato late blight agent</name>
    <dbReference type="NCBI Taxonomy" id="403677"/>
    <lineage>
        <taxon>Eukaryota</taxon>
        <taxon>Sar</taxon>
        <taxon>Stramenopiles</taxon>
        <taxon>Oomycota</taxon>
        <taxon>Peronosporomycetes</taxon>
        <taxon>Peronosporales</taxon>
        <taxon>Peronosporaceae</taxon>
        <taxon>Phytophthora</taxon>
    </lineage>
</organism>
<accession>D0NJU2</accession>
<name>D0NJU2_PHYIT</name>
<dbReference type="GeneID" id="9478420"/>
<dbReference type="RefSeq" id="XP_002900464.1">
    <property type="nucleotide sequence ID" value="XM_002900418.1"/>
</dbReference>
<dbReference type="AlphaFoldDB" id="D0NJU2"/>